<evidence type="ECO:0000313" key="2">
    <source>
        <dbReference type="EMBL" id="KAH6645001.1"/>
    </source>
</evidence>
<evidence type="ECO:0000313" key="3">
    <source>
        <dbReference type="Proteomes" id="UP000758603"/>
    </source>
</evidence>
<feature type="compositionally biased region" description="Polar residues" evidence="1">
    <location>
        <begin position="166"/>
        <end position="175"/>
    </location>
</feature>
<accession>A0A9P8RJ07</accession>
<dbReference type="RefSeq" id="XP_045951515.1">
    <property type="nucleotide sequence ID" value="XM_046108459.1"/>
</dbReference>
<feature type="region of interest" description="Disordered" evidence="1">
    <location>
        <begin position="166"/>
        <end position="219"/>
    </location>
</feature>
<proteinExistence type="predicted"/>
<keyword evidence="3" id="KW-1185">Reference proteome</keyword>
<dbReference type="EMBL" id="JAGPXC010000012">
    <property type="protein sequence ID" value="KAH6645001.1"/>
    <property type="molecule type" value="Genomic_DNA"/>
</dbReference>
<protein>
    <submittedName>
        <fullName evidence="2">Uncharacterized protein</fullName>
    </submittedName>
</protein>
<feature type="compositionally biased region" description="Polar residues" evidence="1">
    <location>
        <begin position="307"/>
        <end position="332"/>
    </location>
</feature>
<gene>
    <name evidence="2" type="ORF">BKA67DRAFT_664848</name>
</gene>
<dbReference type="AlphaFoldDB" id="A0A9P8RJ07"/>
<feature type="region of interest" description="Disordered" evidence="1">
    <location>
        <begin position="307"/>
        <end position="350"/>
    </location>
</feature>
<dbReference type="Proteomes" id="UP000758603">
    <property type="component" value="Unassembled WGS sequence"/>
</dbReference>
<comment type="caution">
    <text evidence="2">The sequence shown here is derived from an EMBL/GenBank/DDBJ whole genome shotgun (WGS) entry which is preliminary data.</text>
</comment>
<evidence type="ECO:0000256" key="1">
    <source>
        <dbReference type="SAM" id="MobiDB-lite"/>
    </source>
</evidence>
<feature type="compositionally biased region" description="Basic and acidic residues" evidence="1">
    <location>
        <begin position="207"/>
        <end position="216"/>
    </location>
</feature>
<organism evidence="2 3">
    <name type="scientific">Truncatella angustata</name>
    <dbReference type="NCBI Taxonomy" id="152316"/>
    <lineage>
        <taxon>Eukaryota</taxon>
        <taxon>Fungi</taxon>
        <taxon>Dikarya</taxon>
        <taxon>Ascomycota</taxon>
        <taxon>Pezizomycotina</taxon>
        <taxon>Sordariomycetes</taxon>
        <taxon>Xylariomycetidae</taxon>
        <taxon>Amphisphaeriales</taxon>
        <taxon>Sporocadaceae</taxon>
        <taxon>Truncatella</taxon>
    </lineage>
</organism>
<name>A0A9P8RJ07_9PEZI</name>
<sequence>MASQPAEPPQYSQGLSVKDEASNLIKTLIKTKIQQLCHSYGAKFEEDHSPRLRILLEEIKKTSDEFNTAKQNLFNELEDVLPSLQVQPDFLDNMPSPFHGLDQVLSAVELLSTNFRVAAVSTTGAAFGHCLENYRRVSSLSSSDLTPSVSLAEISGTAVATGTLQNTSNHSTSLSPLIDGINNEKGDALRGSKRRHPDGLGTLQGDAHPKKTKLEDPNYDYSINPKSFSQYVGLIVPKSTFEPFRQEPELFNADAPSTCEDEGLAEVDTGGYECGIDEPESEALPRRSLRRRPQPSYANMAKGLIQPQTVTSESHVKSLKTTSGVSFRSSGSEYKPFGHTGEWPRRSAPK</sequence>
<reference evidence="2" key="1">
    <citation type="journal article" date="2021" name="Nat. Commun.">
        <title>Genetic determinants of endophytism in the Arabidopsis root mycobiome.</title>
        <authorList>
            <person name="Mesny F."/>
            <person name="Miyauchi S."/>
            <person name="Thiergart T."/>
            <person name="Pickel B."/>
            <person name="Atanasova L."/>
            <person name="Karlsson M."/>
            <person name="Huettel B."/>
            <person name="Barry K.W."/>
            <person name="Haridas S."/>
            <person name="Chen C."/>
            <person name="Bauer D."/>
            <person name="Andreopoulos W."/>
            <person name="Pangilinan J."/>
            <person name="LaButti K."/>
            <person name="Riley R."/>
            <person name="Lipzen A."/>
            <person name="Clum A."/>
            <person name="Drula E."/>
            <person name="Henrissat B."/>
            <person name="Kohler A."/>
            <person name="Grigoriev I.V."/>
            <person name="Martin F.M."/>
            <person name="Hacquard S."/>
        </authorList>
    </citation>
    <scope>NUCLEOTIDE SEQUENCE</scope>
    <source>
        <strain evidence="2">MPI-SDFR-AT-0073</strain>
    </source>
</reference>
<dbReference type="GeneID" id="70137350"/>